<keyword evidence="1" id="KW-1133">Transmembrane helix</keyword>
<keyword evidence="3" id="KW-1185">Reference proteome</keyword>
<keyword evidence="1" id="KW-0812">Transmembrane</keyword>
<organism evidence="2 3">
    <name type="scientific">Spirosoma liriopis</name>
    <dbReference type="NCBI Taxonomy" id="2937440"/>
    <lineage>
        <taxon>Bacteria</taxon>
        <taxon>Pseudomonadati</taxon>
        <taxon>Bacteroidota</taxon>
        <taxon>Cytophagia</taxon>
        <taxon>Cytophagales</taxon>
        <taxon>Cytophagaceae</taxon>
        <taxon>Spirosoma</taxon>
    </lineage>
</organism>
<proteinExistence type="predicted"/>
<protein>
    <submittedName>
        <fullName evidence="2">Tetratricopeptide repeat protein</fullName>
    </submittedName>
</protein>
<keyword evidence="1" id="KW-0472">Membrane</keyword>
<dbReference type="RefSeq" id="WP_248477942.1">
    <property type="nucleotide sequence ID" value="NZ_JALPRF010000002.1"/>
</dbReference>
<dbReference type="Proteomes" id="UP001202180">
    <property type="component" value="Unassembled WGS sequence"/>
</dbReference>
<name>A0ABT0HMJ5_9BACT</name>
<feature type="transmembrane region" description="Helical" evidence="1">
    <location>
        <begin position="78"/>
        <end position="98"/>
    </location>
</feature>
<dbReference type="Gene3D" id="1.25.40.10">
    <property type="entry name" value="Tetratricopeptide repeat domain"/>
    <property type="match status" value="1"/>
</dbReference>
<gene>
    <name evidence="2" type="ORF">M0L20_16060</name>
</gene>
<dbReference type="Pfam" id="PF13432">
    <property type="entry name" value="TPR_16"/>
    <property type="match status" value="1"/>
</dbReference>
<dbReference type="SUPFAM" id="SSF48452">
    <property type="entry name" value="TPR-like"/>
    <property type="match status" value="1"/>
</dbReference>
<evidence type="ECO:0000313" key="3">
    <source>
        <dbReference type="Proteomes" id="UP001202180"/>
    </source>
</evidence>
<evidence type="ECO:0000256" key="1">
    <source>
        <dbReference type="SAM" id="Phobius"/>
    </source>
</evidence>
<dbReference type="InterPro" id="IPR011990">
    <property type="entry name" value="TPR-like_helical_dom_sf"/>
</dbReference>
<dbReference type="EMBL" id="JALPRF010000002">
    <property type="protein sequence ID" value="MCK8493383.1"/>
    <property type="molecule type" value="Genomic_DNA"/>
</dbReference>
<reference evidence="2 3" key="1">
    <citation type="submission" date="2022-04" db="EMBL/GenBank/DDBJ databases">
        <title>Spirosoma sp. strain RP8 genome sequencing and assembly.</title>
        <authorList>
            <person name="Jung Y."/>
        </authorList>
    </citation>
    <scope>NUCLEOTIDE SEQUENCE [LARGE SCALE GENOMIC DNA]</scope>
    <source>
        <strain evidence="2 3">RP8</strain>
    </source>
</reference>
<sequence length="246" mass="27514">MNTDLETIENYVNGQLSAEDRAQFEATLRTDPALADALAFYVMSKRVAQAQAREQRLREFDALRNKNARIGQRTTSTWILYAAAACIVFLLGLSWYFFSLSTEPAAVASQQVDAYITAQFSQLPTTMDARSDSLKIGVDLFNKGNLGEAATVFGGILAQHPDNDTALKYAGIVSLRQGNYDKAIDQFDRLSQRTDLYANPGLFYKSLTLLKRGRPMDKSQAEKLLRELISRNLEGKREAQELLKTL</sequence>
<comment type="caution">
    <text evidence="2">The sequence shown here is derived from an EMBL/GenBank/DDBJ whole genome shotgun (WGS) entry which is preliminary data.</text>
</comment>
<evidence type="ECO:0000313" key="2">
    <source>
        <dbReference type="EMBL" id="MCK8493383.1"/>
    </source>
</evidence>
<accession>A0ABT0HMJ5</accession>